<evidence type="ECO:0000256" key="1">
    <source>
        <dbReference type="SAM" id="SignalP"/>
    </source>
</evidence>
<dbReference type="EMBL" id="NDHI03003399">
    <property type="protein sequence ID" value="PNJ65124.1"/>
    <property type="molecule type" value="Genomic_DNA"/>
</dbReference>
<evidence type="ECO:0000313" key="2">
    <source>
        <dbReference type="EMBL" id="PNJ65124.1"/>
    </source>
</evidence>
<organism evidence="2">
    <name type="scientific">Pongo abelii</name>
    <name type="common">Sumatran orangutan</name>
    <name type="synonym">Pongo pygmaeus abelii</name>
    <dbReference type="NCBI Taxonomy" id="9601"/>
    <lineage>
        <taxon>Eukaryota</taxon>
        <taxon>Metazoa</taxon>
        <taxon>Chordata</taxon>
        <taxon>Craniata</taxon>
        <taxon>Vertebrata</taxon>
        <taxon>Euteleostomi</taxon>
        <taxon>Mammalia</taxon>
        <taxon>Eutheria</taxon>
        <taxon>Euarchontoglires</taxon>
        <taxon>Primates</taxon>
        <taxon>Haplorrhini</taxon>
        <taxon>Catarrhini</taxon>
        <taxon>Hominidae</taxon>
        <taxon>Pongo</taxon>
    </lineage>
</organism>
<comment type="caution">
    <text evidence="2">The sequence shown here is derived from an EMBL/GenBank/DDBJ whole genome shotgun (WGS) entry which is preliminary data.</text>
</comment>
<protein>
    <submittedName>
        <fullName evidence="2">ISM2 isoform 5</fullName>
    </submittedName>
</protein>
<feature type="chain" id="PRO_5014425801" evidence="1">
    <location>
        <begin position="27"/>
        <end position="75"/>
    </location>
</feature>
<accession>A0A2J8W5S3</accession>
<gene>
    <name evidence="2" type="ORF">CR201_G0013079</name>
</gene>
<sequence length="75" mass="7880">MRALRDRAGLLLCVLLLATLLAAARGLPVKKPRLRGPRPGSLTRLVEPPFQVRAGSERSPAGARNLALCGVAGRG</sequence>
<reference evidence="2" key="1">
    <citation type="submission" date="2017-12" db="EMBL/GenBank/DDBJ databases">
        <title>High-resolution comparative analysis of great ape genomes.</title>
        <authorList>
            <person name="Pollen A."/>
            <person name="Hastie A."/>
            <person name="Hormozdiari F."/>
            <person name="Dougherty M."/>
            <person name="Liu R."/>
            <person name="Chaisson M."/>
            <person name="Hoppe E."/>
            <person name="Hill C."/>
            <person name="Pang A."/>
            <person name="Hillier L."/>
            <person name="Baker C."/>
            <person name="Armstrong J."/>
            <person name="Shendure J."/>
            <person name="Paten B."/>
            <person name="Wilson R."/>
            <person name="Chao H."/>
            <person name="Schneider V."/>
            <person name="Ventura M."/>
            <person name="Kronenberg Z."/>
            <person name="Murali S."/>
            <person name="Gordon D."/>
            <person name="Cantsilieris S."/>
            <person name="Munson K."/>
            <person name="Nelson B."/>
            <person name="Raja A."/>
            <person name="Underwood J."/>
            <person name="Diekhans M."/>
            <person name="Fiddes I."/>
            <person name="Haussler D."/>
            <person name="Eichler E."/>
        </authorList>
    </citation>
    <scope>NUCLEOTIDE SEQUENCE [LARGE SCALE GENOMIC DNA]</scope>
    <source>
        <strain evidence="2">Susie</strain>
    </source>
</reference>
<dbReference type="AlphaFoldDB" id="A0A2J8W5S3"/>
<name>A0A2J8W5S3_PONAB</name>
<proteinExistence type="predicted"/>
<keyword evidence="1" id="KW-0732">Signal</keyword>
<feature type="signal peptide" evidence="1">
    <location>
        <begin position="1"/>
        <end position="26"/>
    </location>
</feature>